<dbReference type="InterPro" id="IPR036875">
    <property type="entry name" value="Znf_CCHC_sf"/>
</dbReference>
<dbReference type="AlphaFoldDB" id="A0A2U1Q7Z6"/>
<dbReference type="OrthoDB" id="1706811at2759"/>
<name>A0A2U1Q7Z6_ARTAN</name>
<gene>
    <name evidence="1" type="ORF">CTI12_AA063150</name>
</gene>
<dbReference type="Gene3D" id="4.10.60.10">
    <property type="entry name" value="Zinc finger, CCHC-type"/>
    <property type="match status" value="1"/>
</dbReference>
<comment type="caution">
    <text evidence="1">The sequence shown here is derived from an EMBL/GenBank/DDBJ whole genome shotgun (WGS) entry which is preliminary data.</text>
</comment>
<protein>
    <submittedName>
        <fullName evidence="1">Uncharacterized protein</fullName>
    </submittedName>
</protein>
<evidence type="ECO:0000313" key="2">
    <source>
        <dbReference type="Proteomes" id="UP000245207"/>
    </source>
</evidence>
<evidence type="ECO:0000313" key="1">
    <source>
        <dbReference type="EMBL" id="PWA94093.1"/>
    </source>
</evidence>
<organism evidence="1 2">
    <name type="scientific">Artemisia annua</name>
    <name type="common">Sweet wormwood</name>
    <dbReference type="NCBI Taxonomy" id="35608"/>
    <lineage>
        <taxon>Eukaryota</taxon>
        <taxon>Viridiplantae</taxon>
        <taxon>Streptophyta</taxon>
        <taxon>Embryophyta</taxon>
        <taxon>Tracheophyta</taxon>
        <taxon>Spermatophyta</taxon>
        <taxon>Magnoliopsida</taxon>
        <taxon>eudicotyledons</taxon>
        <taxon>Gunneridae</taxon>
        <taxon>Pentapetalae</taxon>
        <taxon>asterids</taxon>
        <taxon>campanulids</taxon>
        <taxon>Asterales</taxon>
        <taxon>Asteraceae</taxon>
        <taxon>Asteroideae</taxon>
        <taxon>Anthemideae</taxon>
        <taxon>Artemisiinae</taxon>
        <taxon>Artemisia</taxon>
    </lineage>
</organism>
<dbReference type="PANTHER" id="PTHR34222">
    <property type="entry name" value="GAG_PRE-INTEGRS DOMAIN-CONTAINING PROTEIN"/>
    <property type="match status" value="1"/>
</dbReference>
<dbReference type="GO" id="GO:0008270">
    <property type="term" value="F:zinc ion binding"/>
    <property type="evidence" value="ECO:0007669"/>
    <property type="project" value="InterPro"/>
</dbReference>
<dbReference type="EMBL" id="PKPP01000337">
    <property type="protein sequence ID" value="PWA94093.1"/>
    <property type="molecule type" value="Genomic_DNA"/>
</dbReference>
<dbReference type="PANTHER" id="PTHR34222:SF100">
    <property type="entry name" value="CCHC-TYPE DOMAIN-CONTAINING PROTEIN"/>
    <property type="match status" value="1"/>
</dbReference>
<accession>A0A2U1Q7Z6</accession>
<dbReference type="GO" id="GO:0003676">
    <property type="term" value="F:nucleic acid binding"/>
    <property type="evidence" value="ECO:0007669"/>
    <property type="project" value="InterPro"/>
</dbReference>
<reference evidence="1 2" key="1">
    <citation type="journal article" date="2018" name="Mol. Plant">
        <title>The genome of Artemisia annua provides insight into the evolution of Asteraceae family and artemisinin biosynthesis.</title>
        <authorList>
            <person name="Shen Q."/>
            <person name="Zhang L."/>
            <person name="Liao Z."/>
            <person name="Wang S."/>
            <person name="Yan T."/>
            <person name="Shi P."/>
            <person name="Liu M."/>
            <person name="Fu X."/>
            <person name="Pan Q."/>
            <person name="Wang Y."/>
            <person name="Lv Z."/>
            <person name="Lu X."/>
            <person name="Zhang F."/>
            <person name="Jiang W."/>
            <person name="Ma Y."/>
            <person name="Chen M."/>
            <person name="Hao X."/>
            <person name="Li L."/>
            <person name="Tang Y."/>
            <person name="Lv G."/>
            <person name="Zhou Y."/>
            <person name="Sun X."/>
            <person name="Brodelius P.E."/>
            <person name="Rose J.K.C."/>
            <person name="Tang K."/>
        </authorList>
    </citation>
    <scope>NUCLEOTIDE SEQUENCE [LARGE SCALE GENOMIC DNA]</scope>
    <source>
        <strain evidence="2">cv. Huhao1</strain>
        <tissue evidence="1">Leaf</tissue>
    </source>
</reference>
<proteinExistence type="predicted"/>
<dbReference type="SUPFAM" id="SSF57756">
    <property type="entry name" value="Retrovirus zinc finger-like domains"/>
    <property type="match status" value="1"/>
</dbReference>
<dbReference type="Proteomes" id="UP000245207">
    <property type="component" value="Unassembled WGS sequence"/>
</dbReference>
<keyword evidence="2" id="KW-1185">Reference proteome</keyword>
<sequence>MYVEINAEPILQILVPIYFNLERKKLAWHEEKLPLVDVDNSKIITCINNSVTPSIGLQLAKYETAKAVWDNLAKLYTQSNFAKQYQLETDIRALQHNDTSIQEFYSSMSALWDQLALTEPATLSSFDPYIKRRESQRLVQFLMALRHDFEGLRGSILHRNPLPSVDSVVSEFLAEEIRLKSLDDQKIATQQASSVFAASQRSSNGIQKGHWKSTINECVYCKQKGHWKSDYPLIPKTAAGLSTTEATTPP</sequence>